<gene>
    <name evidence="2" type="ORF">XP315_20880</name>
</gene>
<dbReference type="EMBL" id="JZUY01000051">
    <property type="protein sequence ID" value="KLC02092.1"/>
    <property type="molecule type" value="Genomic_DNA"/>
</dbReference>
<accession>A0ABR5EMG7</accession>
<reference evidence="2 3" key="1">
    <citation type="submission" date="2015-02" db="EMBL/GenBank/DDBJ databases">
        <title>Whole genome sequencing of multiple isolates of three species of pepper and tomato-infecting xanthomonads reveals genetic diversity in field strains and pinpoints effectors responsible for host specificity.</title>
        <authorList>
            <person name="Schwartz A."/>
            <person name="Dahlbeck D."/>
            <person name="Staskawicz B."/>
            <person name="Bart R."/>
            <person name="Potnis N."/>
            <person name="Minsavage G."/>
            <person name="Timilsina S."/>
            <person name="Goss E."/>
            <person name="Jones J."/>
            <person name="Vallad G."/>
            <person name="Barak J."/>
            <person name="Miller S."/>
            <person name="Ritchie D."/>
            <person name="Martins J.Jr."/>
            <person name="Patane J.S."/>
            <person name="Setubal J.C."/>
        </authorList>
    </citation>
    <scope>NUCLEOTIDE SEQUENCE [LARGE SCALE GENOMIC DNA]</scope>
    <source>
        <strain evidence="2 3">Xp3-15</strain>
    </source>
</reference>
<evidence type="ECO:0000313" key="2">
    <source>
        <dbReference type="EMBL" id="KLC02092.1"/>
    </source>
</evidence>
<evidence type="ECO:0000313" key="3">
    <source>
        <dbReference type="Proteomes" id="UP000035369"/>
    </source>
</evidence>
<protein>
    <recommendedName>
        <fullName evidence="1">Immunity MXAN-0049 protein domain-containing protein</fullName>
    </recommendedName>
</protein>
<feature type="domain" description="Immunity MXAN-0049 protein" evidence="1">
    <location>
        <begin position="23"/>
        <end position="218"/>
    </location>
</feature>
<sequence length="220" mass="24340">MEAQMNEQSAIPVTVMSASQKGKFFVLEPSFWGNGRQPGLEIANKKQLRLPGTFMIENPNGDPNQYPEKPHLIHVPDQGGMPRDFEKLAGKWIVSESLKHIFESIDPHGFAFCACDFTLADGSAGPQYYLCGVVRSLDALDEENSRVKIEYERDHQTAEDLKFYSVAGGASLGFKEEIVGDAHVFRQPRLAIDAICDRVLADALMAANLDGVRIRDAAEI</sequence>
<comment type="caution">
    <text evidence="2">The sequence shown here is derived from an EMBL/GenBank/DDBJ whole genome shotgun (WGS) entry which is preliminary data.</text>
</comment>
<dbReference type="RefSeq" id="WP_046932795.1">
    <property type="nucleotide sequence ID" value="NZ_JAKHHD010000023.1"/>
</dbReference>
<proteinExistence type="predicted"/>
<dbReference type="Pfam" id="PF07791">
    <property type="entry name" value="Imm11"/>
    <property type="match status" value="1"/>
</dbReference>
<evidence type="ECO:0000259" key="1">
    <source>
        <dbReference type="Pfam" id="PF07791"/>
    </source>
</evidence>
<keyword evidence="3" id="KW-1185">Reference proteome</keyword>
<organism evidence="2 3">
    <name type="scientific">Xanthomonas perforans</name>
    <dbReference type="NCBI Taxonomy" id="442694"/>
    <lineage>
        <taxon>Bacteria</taxon>
        <taxon>Pseudomonadati</taxon>
        <taxon>Pseudomonadota</taxon>
        <taxon>Gammaproteobacteria</taxon>
        <taxon>Lysobacterales</taxon>
        <taxon>Lysobacteraceae</taxon>
        <taxon>Xanthomonas</taxon>
    </lineage>
</organism>
<name>A0ABR5EMG7_XANPE</name>
<dbReference type="InterPro" id="IPR012433">
    <property type="entry name" value="Imm11"/>
</dbReference>
<dbReference type="Proteomes" id="UP000035369">
    <property type="component" value="Unassembled WGS sequence"/>
</dbReference>